<name>T1EN57_HELRO</name>
<dbReference type="CTD" id="20198007"/>
<protein>
    <submittedName>
        <fullName evidence="2 3">Uncharacterized protein</fullName>
    </submittedName>
</protein>
<dbReference type="EnsemblMetazoa" id="HelroT158723">
    <property type="protein sequence ID" value="HelroP158723"/>
    <property type="gene ID" value="HelroG158723"/>
</dbReference>
<accession>T1EN57</accession>
<proteinExistence type="predicted"/>
<evidence type="ECO:0000313" key="3">
    <source>
        <dbReference type="EnsemblMetazoa" id="HelroP158723"/>
    </source>
</evidence>
<gene>
    <name evidence="3" type="primary">20198007</name>
    <name evidence="2" type="ORF">HELRODRAFT_158723</name>
</gene>
<organism evidence="3 4">
    <name type="scientific">Helobdella robusta</name>
    <name type="common">Californian leech</name>
    <dbReference type="NCBI Taxonomy" id="6412"/>
    <lineage>
        <taxon>Eukaryota</taxon>
        <taxon>Metazoa</taxon>
        <taxon>Spiralia</taxon>
        <taxon>Lophotrochozoa</taxon>
        <taxon>Annelida</taxon>
        <taxon>Clitellata</taxon>
        <taxon>Hirudinea</taxon>
        <taxon>Rhynchobdellida</taxon>
        <taxon>Glossiphoniidae</taxon>
        <taxon>Helobdella</taxon>
    </lineage>
</organism>
<sequence>MNIANLLFAHFIIQVLLKYTQKHEIGKIPYDKLERELPHTCATCHLWKGTKFLLIIVIQEISILKDDELFLKQCSFIETASSLKARWNPVNGKVQSSTSWVFECTLDYNDSVIWYKHVKDITMKLGYNEVIYPNLAGGILKADKKSEDKIVNTWSLLLVG</sequence>
<dbReference type="EMBL" id="KB095811">
    <property type="protein sequence ID" value="ESO12247.1"/>
    <property type="molecule type" value="Genomic_DNA"/>
</dbReference>
<evidence type="ECO:0000313" key="4">
    <source>
        <dbReference type="Proteomes" id="UP000015101"/>
    </source>
</evidence>
<dbReference type="EMBL" id="AMQM01000113">
    <property type="status" value="NOT_ANNOTATED_CDS"/>
    <property type="molecule type" value="Genomic_DNA"/>
</dbReference>
<reference evidence="2 4" key="2">
    <citation type="journal article" date="2013" name="Nature">
        <title>Insights into bilaterian evolution from three spiralian genomes.</title>
        <authorList>
            <person name="Simakov O."/>
            <person name="Marletaz F."/>
            <person name="Cho S.J."/>
            <person name="Edsinger-Gonzales E."/>
            <person name="Havlak P."/>
            <person name="Hellsten U."/>
            <person name="Kuo D.H."/>
            <person name="Larsson T."/>
            <person name="Lv J."/>
            <person name="Arendt D."/>
            <person name="Savage R."/>
            <person name="Osoegawa K."/>
            <person name="de Jong P."/>
            <person name="Grimwood J."/>
            <person name="Chapman J.A."/>
            <person name="Shapiro H."/>
            <person name="Aerts A."/>
            <person name="Otillar R.P."/>
            <person name="Terry A.Y."/>
            <person name="Boore J.L."/>
            <person name="Grigoriev I.V."/>
            <person name="Lindberg D.R."/>
            <person name="Seaver E.C."/>
            <person name="Weisblat D.A."/>
            <person name="Putnam N.H."/>
            <person name="Rokhsar D.S."/>
        </authorList>
    </citation>
    <scope>NUCLEOTIDE SEQUENCE</scope>
</reference>
<evidence type="ECO:0000256" key="1">
    <source>
        <dbReference type="SAM" id="SignalP"/>
    </source>
</evidence>
<dbReference type="Proteomes" id="UP000015101">
    <property type="component" value="Unassembled WGS sequence"/>
</dbReference>
<evidence type="ECO:0000313" key="2">
    <source>
        <dbReference type="EMBL" id="ESO12247.1"/>
    </source>
</evidence>
<feature type="chain" id="PRO_5010979955" evidence="1">
    <location>
        <begin position="23"/>
        <end position="160"/>
    </location>
</feature>
<feature type="signal peptide" evidence="1">
    <location>
        <begin position="1"/>
        <end position="22"/>
    </location>
</feature>
<dbReference type="HOGENOM" id="CLU_1654014_0_0_1"/>
<dbReference type="RefSeq" id="XP_009008967.1">
    <property type="nucleotide sequence ID" value="XM_009010719.1"/>
</dbReference>
<dbReference type="KEGG" id="hro:HELRODRAFT_158723"/>
<dbReference type="AlphaFoldDB" id="T1EN57"/>
<keyword evidence="4" id="KW-1185">Reference proteome</keyword>
<reference evidence="4" key="1">
    <citation type="submission" date="2012-12" db="EMBL/GenBank/DDBJ databases">
        <authorList>
            <person name="Hellsten U."/>
            <person name="Grimwood J."/>
            <person name="Chapman J.A."/>
            <person name="Shapiro H."/>
            <person name="Aerts A."/>
            <person name="Otillar R.P."/>
            <person name="Terry A.Y."/>
            <person name="Boore J.L."/>
            <person name="Simakov O."/>
            <person name="Marletaz F."/>
            <person name="Cho S.-J."/>
            <person name="Edsinger-Gonzales E."/>
            <person name="Havlak P."/>
            <person name="Kuo D.-H."/>
            <person name="Larsson T."/>
            <person name="Lv J."/>
            <person name="Arendt D."/>
            <person name="Savage R."/>
            <person name="Osoegawa K."/>
            <person name="de Jong P."/>
            <person name="Lindberg D.R."/>
            <person name="Seaver E.C."/>
            <person name="Weisblat D.A."/>
            <person name="Putnam N.H."/>
            <person name="Grigoriev I.V."/>
            <person name="Rokhsar D.S."/>
        </authorList>
    </citation>
    <scope>NUCLEOTIDE SEQUENCE</scope>
</reference>
<keyword evidence="1" id="KW-0732">Signal</keyword>
<dbReference type="GeneID" id="20198007"/>
<reference evidence="3" key="3">
    <citation type="submission" date="2015-06" db="UniProtKB">
        <authorList>
            <consortium name="EnsemblMetazoa"/>
        </authorList>
    </citation>
    <scope>IDENTIFICATION</scope>
</reference>
<dbReference type="InParanoid" id="T1EN57"/>